<dbReference type="Gene3D" id="3.40.50.150">
    <property type="entry name" value="Vaccinia Virus protein VP39"/>
    <property type="match status" value="1"/>
</dbReference>
<keyword evidence="4" id="KW-0949">S-adenosyl-L-methionine</keyword>
<organism evidence="6 7">
    <name type="scientific">Candidatus Lokiarchaeum ossiferum</name>
    <dbReference type="NCBI Taxonomy" id="2951803"/>
    <lineage>
        <taxon>Archaea</taxon>
        <taxon>Promethearchaeati</taxon>
        <taxon>Promethearchaeota</taxon>
        <taxon>Promethearchaeia</taxon>
        <taxon>Promethearchaeales</taxon>
        <taxon>Promethearchaeaceae</taxon>
        <taxon>Candidatus Lokiarchaeum</taxon>
    </lineage>
</organism>
<dbReference type="InterPro" id="IPR029063">
    <property type="entry name" value="SAM-dependent_MTases_sf"/>
</dbReference>
<keyword evidence="3 6" id="KW-0808">Transferase</keyword>
<evidence type="ECO:0000313" key="6">
    <source>
        <dbReference type="EMBL" id="UYP47178.1"/>
    </source>
</evidence>
<keyword evidence="2 6" id="KW-0489">Methyltransferase</keyword>
<sequence>MDCYDFMKSIEDEKYDLILADPPYNNCVENEWDNQWQNDDEYLKWLEIRIIEFARLLKPSGNLILYCKRQFHHHIKLILDKYLTEQRSIIWVRRRMMDMTRGKTLASGYEPILWYSKSDSYFYNSENAKVPPQKHLSHRSEYKKGGRLEKGVGLTDAWVDISALPHNSKEKTIHPTQKPLKICNRIVKIFSPEQGCVFIPFGGSGSEILACINYNLDWNATEINDDYYYLIKSRIEDALKNITK</sequence>
<dbReference type="PRINTS" id="PR00506">
    <property type="entry name" value="D21N6MTFRASE"/>
</dbReference>
<evidence type="ECO:0000256" key="2">
    <source>
        <dbReference type="ARBA" id="ARBA00022603"/>
    </source>
</evidence>
<accession>A0ABY6HV04</accession>
<feature type="domain" description="DNA methylase N-4/N-6" evidence="5">
    <location>
        <begin position="16"/>
        <end position="232"/>
    </location>
</feature>
<dbReference type="InterPro" id="IPR002295">
    <property type="entry name" value="N4/N6-MTase_EcoPI_Mod-like"/>
</dbReference>
<dbReference type="EC" id="2.1.1.113" evidence="6"/>
<keyword evidence="7" id="KW-1185">Reference proteome</keyword>
<proteinExistence type="inferred from homology"/>
<dbReference type="GO" id="GO:0015667">
    <property type="term" value="F:site-specific DNA-methyltransferase (cytosine-N4-specific) activity"/>
    <property type="evidence" value="ECO:0007669"/>
    <property type="project" value="UniProtKB-EC"/>
</dbReference>
<dbReference type="Proteomes" id="UP001208689">
    <property type="component" value="Chromosome"/>
</dbReference>
<gene>
    <name evidence="6" type="ORF">NEF87_003463</name>
</gene>
<dbReference type="Pfam" id="PF01555">
    <property type="entry name" value="N6_N4_Mtase"/>
    <property type="match status" value="1"/>
</dbReference>
<dbReference type="EMBL" id="CP104013">
    <property type="protein sequence ID" value="UYP47178.1"/>
    <property type="molecule type" value="Genomic_DNA"/>
</dbReference>
<evidence type="ECO:0000256" key="4">
    <source>
        <dbReference type="ARBA" id="ARBA00022691"/>
    </source>
</evidence>
<dbReference type="SUPFAM" id="SSF53335">
    <property type="entry name" value="S-adenosyl-L-methionine-dependent methyltransferases"/>
    <property type="match status" value="1"/>
</dbReference>
<comment type="similarity">
    <text evidence="1">Belongs to the N(4)/N(6)-methyltransferase family.</text>
</comment>
<reference evidence="6" key="1">
    <citation type="submission" date="2022-09" db="EMBL/GenBank/DDBJ databases">
        <title>Actin cytoskeleton and complex cell architecture in an #Asgard archaeon.</title>
        <authorList>
            <person name="Ponce Toledo R.I."/>
            <person name="Schleper C."/>
            <person name="Rodrigues Oliveira T."/>
            <person name="Wollweber F."/>
            <person name="Xu J."/>
            <person name="Rittmann S."/>
            <person name="Klingl A."/>
            <person name="Pilhofer M."/>
        </authorList>
    </citation>
    <scope>NUCLEOTIDE SEQUENCE</scope>
    <source>
        <strain evidence="6">B-35</strain>
    </source>
</reference>
<evidence type="ECO:0000256" key="3">
    <source>
        <dbReference type="ARBA" id="ARBA00022679"/>
    </source>
</evidence>
<evidence type="ECO:0000259" key="5">
    <source>
        <dbReference type="Pfam" id="PF01555"/>
    </source>
</evidence>
<dbReference type="GO" id="GO:0032259">
    <property type="term" value="P:methylation"/>
    <property type="evidence" value="ECO:0007669"/>
    <property type="project" value="UniProtKB-KW"/>
</dbReference>
<dbReference type="PROSITE" id="PS00092">
    <property type="entry name" value="N6_MTASE"/>
    <property type="match status" value="1"/>
</dbReference>
<name>A0ABY6HV04_9ARCH</name>
<dbReference type="InterPro" id="IPR002941">
    <property type="entry name" value="DNA_methylase_N4/N6"/>
</dbReference>
<protein>
    <submittedName>
        <fullName evidence="6">Modification methylase MjaV</fullName>
        <ecNumber evidence="6">2.1.1.113</ecNumber>
    </submittedName>
</protein>
<evidence type="ECO:0000313" key="7">
    <source>
        <dbReference type="Proteomes" id="UP001208689"/>
    </source>
</evidence>
<dbReference type="InterPro" id="IPR002052">
    <property type="entry name" value="DNA_methylase_N6_adenine_CS"/>
</dbReference>
<evidence type="ECO:0000256" key="1">
    <source>
        <dbReference type="ARBA" id="ARBA00006594"/>
    </source>
</evidence>